<name>A0ABP3FTF0_9GAMM</name>
<evidence type="ECO:0000313" key="7">
    <source>
        <dbReference type="EMBL" id="GAA0324516.1"/>
    </source>
</evidence>
<evidence type="ECO:0000256" key="1">
    <source>
        <dbReference type="ARBA" id="ARBA00004141"/>
    </source>
</evidence>
<keyword evidence="8" id="KW-1185">Reference proteome</keyword>
<feature type="transmembrane region" description="Helical" evidence="5">
    <location>
        <begin position="50"/>
        <end position="73"/>
    </location>
</feature>
<dbReference type="Gene3D" id="2.40.50.140">
    <property type="entry name" value="Nucleic acid-binding proteins"/>
    <property type="match status" value="1"/>
</dbReference>
<evidence type="ECO:0000256" key="2">
    <source>
        <dbReference type="ARBA" id="ARBA00022692"/>
    </source>
</evidence>
<dbReference type="InterPro" id="IPR012340">
    <property type="entry name" value="NA-bd_OB-fold"/>
</dbReference>
<reference evidence="8" key="1">
    <citation type="journal article" date="2019" name="Int. J. Syst. Evol. Microbiol.">
        <title>The Global Catalogue of Microorganisms (GCM) 10K type strain sequencing project: providing services to taxonomists for standard genome sequencing and annotation.</title>
        <authorList>
            <consortium name="The Broad Institute Genomics Platform"/>
            <consortium name="The Broad Institute Genome Sequencing Center for Infectious Disease"/>
            <person name="Wu L."/>
            <person name="Ma J."/>
        </authorList>
    </citation>
    <scope>NUCLEOTIDE SEQUENCE [LARGE SCALE GENOMIC DNA]</scope>
    <source>
        <strain evidence="8">JCM 16343</strain>
    </source>
</reference>
<proteinExistence type="predicted"/>
<organism evidence="7 8">
    <name type="scientific">Psychrobacter aestuarii</name>
    <dbReference type="NCBI Taxonomy" id="556327"/>
    <lineage>
        <taxon>Bacteria</taxon>
        <taxon>Pseudomonadati</taxon>
        <taxon>Pseudomonadota</taxon>
        <taxon>Gammaproteobacteria</taxon>
        <taxon>Moraxellales</taxon>
        <taxon>Moraxellaceae</taxon>
        <taxon>Psychrobacter</taxon>
    </lineage>
</organism>
<evidence type="ECO:0000313" key="8">
    <source>
        <dbReference type="Proteomes" id="UP001501787"/>
    </source>
</evidence>
<comment type="subcellular location">
    <subcellularLocation>
        <location evidence="1">Membrane</location>
        <topology evidence="1">Multi-pass membrane protein</topology>
    </subcellularLocation>
</comment>
<dbReference type="InterPro" id="IPR052165">
    <property type="entry name" value="Membrane_assoc_protease"/>
</dbReference>
<dbReference type="EMBL" id="BAAAFR010000008">
    <property type="protein sequence ID" value="GAA0324516.1"/>
    <property type="molecule type" value="Genomic_DNA"/>
</dbReference>
<feature type="transmembrane region" description="Helical" evidence="5">
    <location>
        <begin position="12"/>
        <end position="44"/>
    </location>
</feature>
<evidence type="ECO:0000256" key="4">
    <source>
        <dbReference type="ARBA" id="ARBA00023136"/>
    </source>
</evidence>
<dbReference type="InterPro" id="IPR002810">
    <property type="entry name" value="NfeD-like_C"/>
</dbReference>
<dbReference type="PANTHER" id="PTHR33507:SF3">
    <property type="entry name" value="INNER MEMBRANE PROTEIN YBBJ"/>
    <property type="match status" value="1"/>
</dbReference>
<evidence type="ECO:0000256" key="3">
    <source>
        <dbReference type="ARBA" id="ARBA00022989"/>
    </source>
</evidence>
<keyword evidence="3 5" id="KW-1133">Transmembrane helix</keyword>
<keyword evidence="4 5" id="KW-0472">Membrane</keyword>
<dbReference type="PANTHER" id="PTHR33507">
    <property type="entry name" value="INNER MEMBRANE PROTEIN YBBJ"/>
    <property type="match status" value="1"/>
</dbReference>
<protein>
    <recommendedName>
        <fullName evidence="6">NfeD-like C-terminal domain-containing protein</fullName>
    </recommendedName>
</protein>
<dbReference type="Pfam" id="PF01957">
    <property type="entry name" value="NfeD"/>
    <property type="match status" value="1"/>
</dbReference>
<evidence type="ECO:0000256" key="5">
    <source>
        <dbReference type="SAM" id="Phobius"/>
    </source>
</evidence>
<accession>A0ABP3FTF0</accession>
<feature type="domain" description="NfeD-like C-terminal" evidence="6">
    <location>
        <begin position="90"/>
        <end position="149"/>
    </location>
</feature>
<dbReference type="Proteomes" id="UP001501787">
    <property type="component" value="Unassembled WGS sequence"/>
</dbReference>
<dbReference type="RefSeq" id="WP_320158756.1">
    <property type="nucleotide sequence ID" value="NZ_BAAAFR010000008.1"/>
</dbReference>
<evidence type="ECO:0000259" key="6">
    <source>
        <dbReference type="Pfam" id="PF01957"/>
    </source>
</evidence>
<gene>
    <name evidence="7" type="ORF">GCM10009129_22900</name>
</gene>
<comment type="caution">
    <text evidence="7">The sequence shown here is derived from an EMBL/GenBank/DDBJ whole genome shotgun (WGS) entry which is preliminary data.</text>
</comment>
<keyword evidence="2 5" id="KW-0812">Transmembrane</keyword>
<sequence>MDLLYMIEPWHWLVLGFLLMIAEIFIPTFASLWFGAAAVIVAALSWLLPISLLVQVILWLVLSIVFMFAWVKYAKPLSINRRKTISGDSEIIGETGMIVVKPTAAHSGRVRFSVPIFGDDEWLCRIDEGVVEVGDRVVVTGISGNELSVAATKQAPLTKQLTASAMASASDMTPNIPKASTSKLHLEKPSLDSVRLNKKFTDK</sequence>